<keyword evidence="3" id="KW-1185">Reference proteome</keyword>
<keyword evidence="1" id="KW-0175">Coiled coil</keyword>
<accession>A0AAU9JZD5</accession>
<gene>
    <name evidence="2" type="ORF">BSTOLATCC_MIC46772</name>
</gene>
<protein>
    <submittedName>
        <fullName evidence="2">Uncharacterized protein</fullName>
    </submittedName>
</protein>
<evidence type="ECO:0000313" key="3">
    <source>
        <dbReference type="Proteomes" id="UP001162131"/>
    </source>
</evidence>
<evidence type="ECO:0000313" key="2">
    <source>
        <dbReference type="EMBL" id="CAG9328782.1"/>
    </source>
</evidence>
<dbReference type="AlphaFoldDB" id="A0AAU9JZD5"/>
<dbReference type="Proteomes" id="UP001162131">
    <property type="component" value="Unassembled WGS sequence"/>
</dbReference>
<dbReference type="EMBL" id="CAJZBQ010000046">
    <property type="protein sequence ID" value="CAG9328782.1"/>
    <property type="molecule type" value="Genomic_DNA"/>
</dbReference>
<feature type="coiled-coil region" evidence="1">
    <location>
        <begin position="124"/>
        <end position="151"/>
    </location>
</feature>
<organism evidence="2 3">
    <name type="scientific">Blepharisma stoltei</name>
    <dbReference type="NCBI Taxonomy" id="1481888"/>
    <lineage>
        <taxon>Eukaryota</taxon>
        <taxon>Sar</taxon>
        <taxon>Alveolata</taxon>
        <taxon>Ciliophora</taxon>
        <taxon>Postciliodesmatophora</taxon>
        <taxon>Heterotrichea</taxon>
        <taxon>Heterotrichida</taxon>
        <taxon>Blepharismidae</taxon>
        <taxon>Blepharisma</taxon>
    </lineage>
</organism>
<name>A0AAU9JZD5_9CILI</name>
<reference evidence="2" key="1">
    <citation type="submission" date="2021-09" db="EMBL/GenBank/DDBJ databases">
        <authorList>
            <consortium name="AG Swart"/>
            <person name="Singh M."/>
            <person name="Singh A."/>
            <person name="Seah K."/>
            <person name="Emmerich C."/>
        </authorList>
    </citation>
    <scope>NUCLEOTIDE SEQUENCE</scope>
    <source>
        <strain evidence="2">ATCC30299</strain>
    </source>
</reference>
<comment type="caution">
    <text evidence="2">The sequence shown here is derived from an EMBL/GenBank/DDBJ whole genome shotgun (WGS) entry which is preliminary data.</text>
</comment>
<sequence length="196" mass="22814">MKASINTKTQLSSKNNSPKIALPFFHSRSSSDAFLNLDPHAFTSRNELLTFKSRRLTRESSHTVQGLSRQGSFIPFLKDPQLPSAFKINYNSCSATELFSVSPKQQERLDKINSVLSNINQASNIKLQSKLNRTKKKCEILEDEIKLISRIKYDEIKETNRSRWKRARFRTVNSQDILTKKEFKELMVTWRRQMNT</sequence>
<evidence type="ECO:0000256" key="1">
    <source>
        <dbReference type="SAM" id="Coils"/>
    </source>
</evidence>
<proteinExistence type="predicted"/>